<feature type="transmembrane region" description="Helical" evidence="2">
    <location>
        <begin position="788"/>
        <end position="813"/>
    </location>
</feature>
<evidence type="ECO:0000259" key="3">
    <source>
        <dbReference type="Pfam" id="PF06985"/>
    </source>
</evidence>
<feature type="transmembrane region" description="Helical" evidence="2">
    <location>
        <begin position="758"/>
        <end position="776"/>
    </location>
</feature>
<dbReference type="InterPro" id="IPR036259">
    <property type="entry name" value="MFS_trans_sf"/>
</dbReference>
<dbReference type="SUPFAM" id="SSF103473">
    <property type="entry name" value="MFS general substrate transporter"/>
    <property type="match status" value="1"/>
</dbReference>
<dbReference type="EMBL" id="JAVFKD010000014">
    <property type="protein sequence ID" value="KAK5991448.1"/>
    <property type="molecule type" value="Genomic_DNA"/>
</dbReference>
<keyword evidence="2" id="KW-0812">Transmembrane</keyword>
<name>A0ABR0SH11_9HYPO</name>
<dbReference type="PANTHER" id="PTHR33112">
    <property type="entry name" value="DOMAIN PROTEIN, PUTATIVE-RELATED"/>
    <property type="match status" value="1"/>
</dbReference>
<protein>
    <submittedName>
        <fullName evidence="4">MFS-type transporter pynF-like protein</fullName>
    </submittedName>
</protein>
<keyword evidence="2" id="KW-0472">Membrane</keyword>
<feature type="transmembrane region" description="Helical" evidence="2">
    <location>
        <begin position="1035"/>
        <end position="1056"/>
    </location>
</feature>
<comment type="caution">
    <text evidence="4">The sequence shown here is derived from an EMBL/GenBank/DDBJ whole genome shotgun (WGS) entry which is preliminary data.</text>
</comment>
<reference evidence="4 5" key="1">
    <citation type="submission" date="2024-01" db="EMBL/GenBank/DDBJ databases">
        <title>Complete genome of Cladobotryum mycophilum ATHUM6906.</title>
        <authorList>
            <person name="Christinaki A.C."/>
            <person name="Myridakis A.I."/>
            <person name="Kouvelis V.N."/>
        </authorList>
    </citation>
    <scope>NUCLEOTIDE SEQUENCE [LARGE SCALE GENOMIC DNA]</scope>
    <source>
        <strain evidence="4 5">ATHUM6906</strain>
    </source>
</reference>
<feature type="transmembrane region" description="Helical" evidence="2">
    <location>
        <begin position="728"/>
        <end position="746"/>
    </location>
</feature>
<keyword evidence="5" id="KW-1185">Reference proteome</keyword>
<feature type="transmembrane region" description="Helical" evidence="2">
    <location>
        <begin position="864"/>
        <end position="885"/>
    </location>
</feature>
<feature type="transmembrane region" description="Helical" evidence="2">
    <location>
        <begin position="819"/>
        <end position="837"/>
    </location>
</feature>
<feature type="domain" description="Heterokaryon incompatibility" evidence="3">
    <location>
        <begin position="158"/>
        <end position="313"/>
    </location>
</feature>
<comment type="subcellular location">
    <subcellularLocation>
        <location evidence="1">Membrane</location>
        <topology evidence="1">Multi-pass membrane protein</topology>
    </subcellularLocation>
</comment>
<feature type="transmembrane region" description="Helical" evidence="2">
    <location>
        <begin position="996"/>
        <end position="1015"/>
    </location>
</feature>
<feature type="transmembrane region" description="Helical" evidence="2">
    <location>
        <begin position="697"/>
        <end position="716"/>
    </location>
</feature>
<gene>
    <name evidence="4" type="ORF">PT974_09730</name>
</gene>
<feature type="transmembrane region" description="Helical" evidence="2">
    <location>
        <begin position="954"/>
        <end position="975"/>
    </location>
</feature>
<dbReference type="Gene3D" id="1.20.1250.20">
    <property type="entry name" value="MFS general substrate transporter like domains"/>
    <property type="match status" value="2"/>
</dbReference>
<evidence type="ECO:0000313" key="4">
    <source>
        <dbReference type="EMBL" id="KAK5991448.1"/>
    </source>
</evidence>
<evidence type="ECO:0000256" key="2">
    <source>
        <dbReference type="SAM" id="Phobius"/>
    </source>
</evidence>
<keyword evidence="2" id="KW-1133">Transmembrane helix</keyword>
<feature type="transmembrane region" description="Helical" evidence="2">
    <location>
        <begin position="897"/>
        <end position="917"/>
    </location>
</feature>
<dbReference type="Pfam" id="PF07690">
    <property type="entry name" value="MFS_1"/>
    <property type="match status" value="2"/>
</dbReference>
<dbReference type="PANTHER" id="PTHR33112:SF9">
    <property type="entry name" value="HETEROKARYON INCOMPATIBILITY DOMAIN-CONTAINING PROTEIN"/>
    <property type="match status" value="1"/>
</dbReference>
<evidence type="ECO:0000256" key="1">
    <source>
        <dbReference type="ARBA" id="ARBA00004141"/>
    </source>
</evidence>
<dbReference type="Proteomes" id="UP001338125">
    <property type="component" value="Unassembled WGS sequence"/>
</dbReference>
<organism evidence="4 5">
    <name type="scientific">Cladobotryum mycophilum</name>
    <dbReference type="NCBI Taxonomy" id="491253"/>
    <lineage>
        <taxon>Eukaryota</taxon>
        <taxon>Fungi</taxon>
        <taxon>Dikarya</taxon>
        <taxon>Ascomycota</taxon>
        <taxon>Pezizomycotina</taxon>
        <taxon>Sordariomycetes</taxon>
        <taxon>Hypocreomycetidae</taxon>
        <taxon>Hypocreales</taxon>
        <taxon>Hypocreaceae</taxon>
        <taxon>Cladobotryum</taxon>
    </lineage>
</organism>
<evidence type="ECO:0000313" key="5">
    <source>
        <dbReference type="Proteomes" id="UP001338125"/>
    </source>
</evidence>
<dbReference type="InterPro" id="IPR010730">
    <property type="entry name" value="HET"/>
</dbReference>
<dbReference type="InterPro" id="IPR011701">
    <property type="entry name" value="MFS"/>
</dbReference>
<sequence>MPSCSLCNGFQKKDDSDVRLALELKPEELLDSVEVGGCWRCSLILDAITRFGYNKLWPQDQAGDSGRVVVQNVAMIYVYGLSGGGGGGGDTLSIEIYLKNDEPKRILELFYPQMALEHESCPSEKHDSLPHRVLALETLPSGNISVRLLENGGAKGRYATLSHCWGSYQTCVTTRAALDQHKKDIPWLQIPPTFQDSIRFCLAIGIHHLWIDALCIIQDDLTDWQLESAQMADIYQNSYIMLAATSSTSDSGGCFPTQVSEYSAANEETLAPGTTTDPPVIKFREKLQHWMAPLTQVSARLHPLLSRGWCFQERILSPRVLHFCAHEMIWECNTETLCECGSLPVTERPRELFNEILESELFARSHGFHRHYVIVDQGDSNDENESNMIRGIPNINQNFQSMCNPKWDQEGGLPSYSEAMGLTSSEDYFHSQQYQSIASSRWQNIVGQYSSLLLSRDTDRLPALSGLASRVKPYLGEYLAGLWSSTLRFNILWRVDKLEPKVSRPTRCRGPSWSWASIDGTVSYWNDISFEPAHWNEIVFNRARLNNKIFKPTHWNWPQWMNYLNWDDRKPLWQSHAVKLTGRNPSGEVASGGISIIGCVLPVKLQYVWTRPWLVHDSRAREHEPLKYKIGFHLELPFFADYVLSEEVPYRIEDKTDIYMLLVHPDICLVLVEVPDEVATYRRIGVIRQPQALSSNIAIVGTCALGVMYFGLPVVIGVQRLSPTFSKWSPIIGVIVSSLSVIASSFSQSVAHLIITQGVFYAIGATILYCPCIIYLSDWFQKRKGFAYGVMLSGTGLGGCVLPPVLEVLLGHYGFRTTLRIWAISLVVLTLPLAYFIKPRVRSKPAHKDSPSPFNLRFALKRTFVLYQVSNICEALGFFLPSIYLPTYARSLGASESVSALTLLFVNFASVFGSAGMGVMTDNFHVSTCFLASAVGTVIGTFFFWGFATNLPMLFAFCNIYGLFAGSYTTAWQGVVRQITSDAAKEGKESFDQNMIIGIMAVGRGIGSVASGPLSNLLLQGMPLEGRLLSGYGTGYGPLILFTGVSAVMSGATYLWRRLGWM</sequence>
<accession>A0ABR0SH11</accession>
<proteinExistence type="predicted"/>
<dbReference type="Pfam" id="PF06985">
    <property type="entry name" value="HET"/>
    <property type="match status" value="1"/>
</dbReference>
<feature type="transmembrane region" description="Helical" evidence="2">
    <location>
        <begin position="929"/>
        <end position="948"/>
    </location>
</feature>